<gene>
    <name evidence="5" type="ORF">GBAR_LOCUS15212</name>
</gene>
<dbReference type="SMART" id="SM00954">
    <property type="entry name" value="RelA_SpoT"/>
    <property type="match status" value="1"/>
</dbReference>
<comment type="similarity">
    <text evidence="1">Belongs to the RelA/SpoT family.</text>
</comment>
<dbReference type="CDD" id="cd00077">
    <property type="entry name" value="HDc"/>
    <property type="match status" value="1"/>
</dbReference>
<dbReference type="InterPro" id="IPR007685">
    <property type="entry name" value="RelA_SpoT"/>
</dbReference>
<dbReference type="InterPro" id="IPR004811">
    <property type="entry name" value="RelA/Spo_fam"/>
</dbReference>
<feature type="domain" description="HD" evidence="4">
    <location>
        <begin position="40"/>
        <end position="139"/>
    </location>
</feature>
<dbReference type="SUPFAM" id="SSF109604">
    <property type="entry name" value="HD-domain/PDEase-like"/>
    <property type="match status" value="1"/>
</dbReference>
<keyword evidence="6" id="KW-1185">Reference proteome</keyword>
<dbReference type="InterPro" id="IPR043519">
    <property type="entry name" value="NT_sf"/>
</dbReference>
<dbReference type="SUPFAM" id="SSF81301">
    <property type="entry name" value="Nucleotidyltransferase"/>
    <property type="match status" value="1"/>
</dbReference>
<dbReference type="Gene3D" id="1.10.3210.10">
    <property type="entry name" value="Hypothetical protein af1432"/>
    <property type="match status" value="1"/>
</dbReference>
<dbReference type="InterPro" id="IPR012675">
    <property type="entry name" value="Beta-grasp_dom_sf"/>
</dbReference>
<dbReference type="Gene3D" id="3.30.460.10">
    <property type="entry name" value="Beta Polymerase, domain 2"/>
    <property type="match status" value="1"/>
</dbReference>
<dbReference type="EC" id="2.7.6.5" evidence="2"/>
<evidence type="ECO:0000256" key="3">
    <source>
        <dbReference type="ARBA" id="ARBA00025704"/>
    </source>
</evidence>
<dbReference type="SUPFAM" id="SSF81271">
    <property type="entry name" value="TGS-like"/>
    <property type="match status" value="1"/>
</dbReference>
<evidence type="ECO:0000313" key="5">
    <source>
        <dbReference type="EMBL" id="CAI8026488.1"/>
    </source>
</evidence>
<dbReference type="AlphaFoldDB" id="A0AA35SAK9"/>
<dbReference type="PANTHER" id="PTHR21262">
    <property type="entry name" value="GUANOSINE-3',5'-BIS DIPHOSPHATE 3'-PYROPHOSPHOHYDROLASE"/>
    <property type="match status" value="1"/>
</dbReference>
<dbReference type="CDD" id="cd05399">
    <property type="entry name" value="NT_Rel-Spo_like"/>
    <property type="match status" value="1"/>
</dbReference>
<dbReference type="SMART" id="SM00471">
    <property type="entry name" value="HDc"/>
    <property type="match status" value="1"/>
</dbReference>
<evidence type="ECO:0000256" key="1">
    <source>
        <dbReference type="ARBA" id="ARBA00007476"/>
    </source>
</evidence>
<dbReference type="InterPro" id="IPR004095">
    <property type="entry name" value="TGS"/>
</dbReference>
<dbReference type="Gene3D" id="3.10.20.30">
    <property type="match status" value="1"/>
</dbReference>
<accession>A0AA35SAK9</accession>
<dbReference type="FunFam" id="3.30.460.10:FF:000001">
    <property type="entry name" value="GTP pyrophosphokinase RelA"/>
    <property type="match status" value="1"/>
</dbReference>
<dbReference type="GO" id="GO:0005886">
    <property type="term" value="C:plasma membrane"/>
    <property type="evidence" value="ECO:0007669"/>
    <property type="project" value="TreeGrafter"/>
</dbReference>
<organism evidence="5 6">
    <name type="scientific">Geodia barretti</name>
    <name type="common">Barrett's horny sponge</name>
    <dbReference type="NCBI Taxonomy" id="519541"/>
    <lineage>
        <taxon>Eukaryota</taxon>
        <taxon>Metazoa</taxon>
        <taxon>Porifera</taxon>
        <taxon>Demospongiae</taxon>
        <taxon>Heteroscleromorpha</taxon>
        <taxon>Tetractinellida</taxon>
        <taxon>Astrophorina</taxon>
        <taxon>Geodiidae</taxon>
        <taxon>Geodia</taxon>
    </lineage>
</organism>
<comment type="pathway">
    <text evidence="3">Purine metabolism.</text>
</comment>
<dbReference type="Pfam" id="PF13328">
    <property type="entry name" value="HD_4"/>
    <property type="match status" value="1"/>
</dbReference>
<reference evidence="5" key="1">
    <citation type="submission" date="2023-03" db="EMBL/GenBank/DDBJ databases">
        <authorList>
            <person name="Steffen K."/>
            <person name="Cardenas P."/>
        </authorList>
    </citation>
    <scope>NUCLEOTIDE SEQUENCE</scope>
</reference>
<dbReference type="PROSITE" id="PS51831">
    <property type="entry name" value="HD"/>
    <property type="match status" value="1"/>
</dbReference>
<dbReference type="GO" id="GO:0008728">
    <property type="term" value="F:GTP diphosphokinase activity"/>
    <property type="evidence" value="ECO:0007669"/>
    <property type="project" value="UniProtKB-EC"/>
</dbReference>
<protein>
    <recommendedName>
        <fullName evidence="2">GTP diphosphokinase</fullName>
        <ecNumber evidence="2">2.7.6.5</ecNumber>
    </recommendedName>
</protein>
<dbReference type="InterPro" id="IPR003607">
    <property type="entry name" value="HD/PDEase_dom"/>
</dbReference>
<comment type="caution">
    <text evidence="5">The sequence shown here is derived from an EMBL/GenBank/DDBJ whole genome shotgun (WGS) entry which is preliminary data.</text>
</comment>
<evidence type="ECO:0000259" key="4">
    <source>
        <dbReference type="PROSITE" id="PS51831"/>
    </source>
</evidence>
<dbReference type="InterPro" id="IPR006674">
    <property type="entry name" value="HD_domain"/>
</dbReference>
<evidence type="ECO:0000256" key="2">
    <source>
        <dbReference type="ARBA" id="ARBA00013251"/>
    </source>
</evidence>
<dbReference type="NCBIfam" id="TIGR00691">
    <property type="entry name" value="spoT_relA"/>
    <property type="match status" value="1"/>
</dbReference>
<dbReference type="InterPro" id="IPR012676">
    <property type="entry name" value="TGS-like"/>
</dbReference>
<dbReference type="Pfam" id="PF04607">
    <property type="entry name" value="RelA_SpoT"/>
    <property type="match status" value="1"/>
</dbReference>
<dbReference type="EMBL" id="CASHTH010002215">
    <property type="protein sequence ID" value="CAI8026488.1"/>
    <property type="molecule type" value="Genomic_DNA"/>
</dbReference>
<dbReference type="GO" id="GO:0015969">
    <property type="term" value="P:guanosine tetraphosphate metabolic process"/>
    <property type="evidence" value="ECO:0007669"/>
    <property type="project" value="InterPro"/>
</dbReference>
<dbReference type="Pfam" id="PF02824">
    <property type="entry name" value="TGS"/>
    <property type="match status" value="1"/>
</dbReference>
<proteinExistence type="inferred from homology"/>
<name>A0AA35SAK9_GEOBA</name>
<sequence length="421" mass="48469">MLLIEVSSCNDQADFALINRAYHFAKEHHKGQIRKSGEPFLAHCVEVARLLAQLGLDHTTVAAGLLHDVIEDTPATDAEVAEQFGDKIAELIAGVTKIDQITYESREARQAETYRKMLLSMVKDIRVILIKLADRLHNMRTLQYLSLESRERTASETLEVYAPLAHRFGLARIRWQLEDQSLKFLEPETYQELRESVAMTRREREDYIKEFKVPIEESLHANGIKAEFTSRAKNFYSIYNKMKARGRPFDEIYDLLAMRIITGTVRECYQILGWVHHIYTPIPGRFKDYISTPKSNMYQSLHTSVIGPKGQYVEVQIRTAQMHHTAEIGIAAHWRYKSNDTGPSDLDQHMSWLHQVMDWQQEATDPVEFMESLKTELASQDEIFVFTPKGDLHQLPKGATPIDFAFAIHTDIGLHCSRRPK</sequence>
<evidence type="ECO:0000313" key="6">
    <source>
        <dbReference type="Proteomes" id="UP001174909"/>
    </source>
</evidence>
<dbReference type="PANTHER" id="PTHR21262:SF31">
    <property type="entry name" value="GTP PYROPHOSPHOKINASE"/>
    <property type="match status" value="1"/>
</dbReference>
<dbReference type="Proteomes" id="UP001174909">
    <property type="component" value="Unassembled WGS sequence"/>
</dbReference>
<dbReference type="FunFam" id="1.10.3210.10:FF:000001">
    <property type="entry name" value="GTP pyrophosphokinase RelA"/>
    <property type="match status" value="1"/>
</dbReference>